<evidence type="ECO:0000313" key="2">
    <source>
        <dbReference type="EMBL" id="ABM96345.1"/>
    </source>
</evidence>
<feature type="region of interest" description="Disordered" evidence="1">
    <location>
        <begin position="96"/>
        <end position="132"/>
    </location>
</feature>
<evidence type="ECO:0000256" key="1">
    <source>
        <dbReference type="SAM" id="MobiDB-lite"/>
    </source>
</evidence>
<proteinExistence type="predicted"/>
<dbReference type="AlphaFoldDB" id="A2SLA6"/>
<evidence type="ECO:0000313" key="3">
    <source>
        <dbReference type="Proteomes" id="UP000000366"/>
    </source>
</evidence>
<protein>
    <recommendedName>
        <fullName evidence="4">Proline-rich protein</fullName>
    </recommendedName>
</protein>
<dbReference type="EMBL" id="CP000555">
    <property type="protein sequence ID" value="ABM96345.1"/>
    <property type="molecule type" value="Genomic_DNA"/>
</dbReference>
<sequence>MDASVGLAPPTPITNADSRPMASAPPAAVRRCSQAGMPEGRFEAALRSREEPFVRVFKARLQAGRGGCRLPPADAWWRCGREPAIGRRSDVLSDGAYKPGGCGGSHARGARTPEEPGHNSQPTWFSMSSTPPPPVKTALGHEELRQRTRTFSQRHRTVLLLVDGKRLQDEVLALALKAGVAPTFFDELVAAGLVDLQEPVAETEVAVAPVSEPGTASGEAEVARAAEPPAVDRTDLDEAVFHDVVLGVEVPERPEMPEPAPSTDTQGGRAEARPEPSFEDSVPVPLVLPAGSAEALPVRPARVKFAAPLYQPPPPRPAGTERRSATPRLTPGPSPLARRAGEGGVLRDEPKPAPVDEEPMLAEVRSLLIGTLLVDGPVSSSLTVLRVGRARDRYELIGLVWQIERALVTARRPVEAMSRLRRARELLGLGNTVVDEDTKPGSSTH</sequence>
<reference evidence="2 3" key="1">
    <citation type="journal article" date="2007" name="J. Bacteriol.">
        <title>Whole-genome analysis of the methyl tert-butyl ether-degrading beta-proteobacterium Methylibium petroleiphilum PM1.</title>
        <authorList>
            <person name="Kane S.R."/>
            <person name="Chakicherla A.Y."/>
            <person name="Chain P.S.G."/>
            <person name="Schmidt R."/>
            <person name="Shin M.W."/>
            <person name="Legler T.C."/>
            <person name="Scow K.M."/>
            <person name="Larimer F.W."/>
            <person name="Lucas S.M."/>
            <person name="Richardson P.M."/>
            <person name="Hristova K.R."/>
        </authorList>
    </citation>
    <scope>NUCLEOTIDE SEQUENCE [LARGE SCALE GENOMIC DNA]</scope>
    <source>
        <strain evidence="3">ATCC BAA-1232 / LMG 22953 / PM1</strain>
    </source>
</reference>
<feature type="compositionally biased region" description="Polar residues" evidence="1">
    <location>
        <begin position="118"/>
        <end position="129"/>
    </location>
</feature>
<feature type="region of interest" description="Disordered" evidence="1">
    <location>
        <begin position="307"/>
        <end position="355"/>
    </location>
</feature>
<gene>
    <name evidence="2" type="ordered locus">Mpe_A3392</name>
</gene>
<feature type="region of interest" description="Disordered" evidence="1">
    <location>
        <begin position="252"/>
        <end position="282"/>
    </location>
</feature>
<name>A2SLA6_METPP</name>
<organism evidence="2 3">
    <name type="scientific">Methylibium petroleiphilum (strain ATCC BAA-1232 / LMG 22953 / PM1)</name>
    <dbReference type="NCBI Taxonomy" id="420662"/>
    <lineage>
        <taxon>Bacteria</taxon>
        <taxon>Pseudomonadati</taxon>
        <taxon>Pseudomonadota</taxon>
        <taxon>Betaproteobacteria</taxon>
        <taxon>Burkholderiales</taxon>
        <taxon>Sphaerotilaceae</taxon>
        <taxon>Methylibium</taxon>
    </lineage>
</organism>
<feature type="compositionally biased region" description="Basic and acidic residues" evidence="1">
    <location>
        <begin position="339"/>
        <end position="351"/>
    </location>
</feature>
<accession>A2SLA6</accession>
<dbReference type="Proteomes" id="UP000000366">
    <property type="component" value="Chromosome"/>
</dbReference>
<dbReference type="KEGG" id="mpt:Mpe_A3392"/>
<evidence type="ECO:0008006" key="4">
    <source>
        <dbReference type="Google" id="ProtNLM"/>
    </source>
</evidence>
<dbReference type="eggNOG" id="ENOG5033AJW">
    <property type="taxonomic scope" value="Bacteria"/>
</dbReference>
<feature type="region of interest" description="Disordered" evidence="1">
    <location>
        <begin position="1"/>
        <end position="25"/>
    </location>
</feature>
<keyword evidence="3" id="KW-1185">Reference proteome</keyword>
<dbReference type="HOGENOM" id="CLU_615106_0_0_4"/>